<keyword evidence="1" id="KW-0732">Signal</keyword>
<evidence type="ECO:0008006" key="4">
    <source>
        <dbReference type="Google" id="ProtNLM"/>
    </source>
</evidence>
<evidence type="ECO:0000313" key="2">
    <source>
        <dbReference type="EMBL" id="WHA39729.1"/>
    </source>
</evidence>
<evidence type="ECO:0000313" key="3">
    <source>
        <dbReference type="Proteomes" id="UP000298664"/>
    </source>
</evidence>
<protein>
    <recommendedName>
        <fullName evidence="4">FG-GAP repeat protein</fullName>
    </recommendedName>
</protein>
<organism evidence="2 3">
    <name type="scientific">Agrobacterium larrymoorei</name>
    <dbReference type="NCBI Taxonomy" id="160699"/>
    <lineage>
        <taxon>Bacteria</taxon>
        <taxon>Pseudomonadati</taxon>
        <taxon>Pseudomonadota</taxon>
        <taxon>Alphaproteobacteria</taxon>
        <taxon>Hyphomicrobiales</taxon>
        <taxon>Rhizobiaceae</taxon>
        <taxon>Rhizobium/Agrobacterium group</taxon>
        <taxon>Agrobacterium</taxon>
    </lineage>
</organism>
<evidence type="ECO:0000256" key="1">
    <source>
        <dbReference type="SAM" id="SignalP"/>
    </source>
</evidence>
<proteinExistence type="predicted"/>
<dbReference type="AlphaFoldDB" id="A0AAF0H8A7"/>
<gene>
    <name evidence="2" type="ORF">CFBP5477_007640</name>
</gene>
<accession>A0AAF0H8A7</accession>
<feature type="chain" id="PRO_5041958866" description="FG-GAP repeat protein" evidence="1">
    <location>
        <begin position="21"/>
        <end position="254"/>
    </location>
</feature>
<dbReference type="Proteomes" id="UP000298664">
    <property type="component" value="Chromosome Circular"/>
</dbReference>
<dbReference type="RefSeq" id="WP_137394296.1">
    <property type="nucleotide sequence ID" value="NZ_CP124733.1"/>
</dbReference>
<feature type="signal peptide" evidence="1">
    <location>
        <begin position="1"/>
        <end position="20"/>
    </location>
</feature>
<name>A0AAF0H8A7_9HYPH</name>
<sequence length="254" mass="26449">MKASIIALLLAAIPTVPSFAAQTASLTNACGVPVHHALVEIGRHTPPQIFTPEPNNGRMEFNYLREATEPLTAMCFRTAEESSLFRVPLPQSLTRCAFTDGALACSGIPVPASAASSAPSGMPPAVTKAFLAWQAQCEAPGEAVFSEDYLTVVDIDGDGNQDYVLNGDGATCVDHGKVVARGGGNGGTSLTIFTRQGQAVSKALEVFTQGAEIRSHKGYATLTMVEGTTYGLANGKATKSKPDNGGTVVYTLGR</sequence>
<reference evidence="2" key="1">
    <citation type="submission" date="2023-05" db="EMBL/GenBank/DDBJ databases">
        <title>Complete genome sequence of Agrobacterium larrymoorei CFBP5477.</title>
        <authorList>
            <person name="Yen H.-C."/>
            <person name="Chou L."/>
            <person name="Lin Y.-C."/>
            <person name="Lai E.-M."/>
            <person name="Kuo C.-H."/>
        </authorList>
    </citation>
    <scope>NUCLEOTIDE SEQUENCE</scope>
    <source>
        <strain evidence="2">CFBP5477</strain>
    </source>
</reference>
<dbReference type="EMBL" id="CP124733">
    <property type="protein sequence ID" value="WHA39729.1"/>
    <property type="molecule type" value="Genomic_DNA"/>
</dbReference>